<sequence>MNAEVKALAKASSFTPPPLRTVKAANRLTRFYFNPQFQGLDHVDPLKPALYVCNHTLYGMLDGPLLYEKMYEEKGIVLRALGDHFHFKIPLWGKMLKRGGSVAGTRENCAQLMEQGEHILVYPGGGREVAKRRGEKHKLTWKTRTGFAHMAMKYQYPIIPVAALGADDALDIVVDAYDVMQNPLGRWLLKHDKNDILRGGDMIMPLCKGIGPTILPRPEKFYFSFGKPIDSSAFLGMENDKEMQWQLRYKTMQAIEAELSKLREVRKRDKDNSLIRRLLTQR</sequence>
<evidence type="ECO:0000313" key="3">
    <source>
        <dbReference type="Proteomes" id="UP000235116"/>
    </source>
</evidence>
<protein>
    <submittedName>
        <fullName evidence="2">Acyltransferase</fullName>
    </submittedName>
</protein>
<dbReference type="GO" id="GO:0016020">
    <property type="term" value="C:membrane"/>
    <property type="evidence" value="ECO:0007669"/>
    <property type="project" value="TreeGrafter"/>
</dbReference>
<organism evidence="2 3">
    <name type="scientific">Ketobacter alkanivorans</name>
    <dbReference type="NCBI Taxonomy" id="1917421"/>
    <lineage>
        <taxon>Bacteria</taxon>
        <taxon>Pseudomonadati</taxon>
        <taxon>Pseudomonadota</taxon>
        <taxon>Gammaproteobacteria</taxon>
        <taxon>Pseudomonadales</taxon>
        <taxon>Ketobacteraceae</taxon>
        <taxon>Ketobacter</taxon>
    </lineage>
</organism>
<dbReference type="Proteomes" id="UP000235116">
    <property type="component" value="Chromosome"/>
</dbReference>
<accession>A0A2K9LNP0</accession>
<dbReference type="PANTHER" id="PTHR22753">
    <property type="entry name" value="TRANSMEMBRANE PROTEIN 68"/>
    <property type="match status" value="1"/>
</dbReference>
<keyword evidence="3" id="KW-1185">Reference proteome</keyword>
<dbReference type="EMBL" id="CP022684">
    <property type="protein sequence ID" value="AUM13902.1"/>
    <property type="molecule type" value="Genomic_DNA"/>
</dbReference>
<name>A0A2K9LNP0_9GAMM</name>
<proteinExistence type="predicted"/>
<dbReference type="Pfam" id="PF01553">
    <property type="entry name" value="Acyltransferase"/>
    <property type="match status" value="1"/>
</dbReference>
<dbReference type="GO" id="GO:0016746">
    <property type="term" value="F:acyltransferase activity"/>
    <property type="evidence" value="ECO:0007669"/>
    <property type="project" value="UniProtKB-KW"/>
</dbReference>
<dbReference type="SMART" id="SM00563">
    <property type="entry name" value="PlsC"/>
    <property type="match status" value="1"/>
</dbReference>
<reference evidence="3" key="1">
    <citation type="submission" date="2017-08" db="EMBL/GenBank/DDBJ databases">
        <title>Direct submision.</title>
        <authorList>
            <person name="Kim S.-J."/>
            <person name="Rhee S.-K."/>
        </authorList>
    </citation>
    <scope>NUCLEOTIDE SEQUENCE [LARGE SCALE GENOMIC DNA]</scope>
    <source>
        <strain evidence="3">GI5</strain>
    </source>
</reference>
<dbReference type="OrthoDB" id="5496738at2"/>
<dbReference type="AlphaFoldDB" id="A0A2K9LNP0"/>
<keyword evidence="2" id="KW-0012">Acyltransferase</keyword>
<evidence type="ECO:0000259" key="1">
    <source>
        <dbReference type="SMART" id="SM00563"/>
    </source>
</evidence>
<keyword evidence="2" id="KW-0808">Transferase</keyword>
<gene>
    <name evidence="2" type="ORF">Kalk_16360</name>
</gene>
<feature type="domain" description="Phospholipid/glycerol acyltransferase" evidence="1">
    <location>
        <begin position="49"/>
        <end position="166"/>
    </location>
</feature>
<dbReference type="PANTHER" id="PTHR22753:SF14">
    <property type="entry name" value="MONOACYLGLYCEROL_DIACYLGLYCEROL O-ACYLTRANSFERASE"/>
    <property type="match status" value="1"/>
</dbReference>
<dbReference type="SUPFAM" id="SSF69593">
    <property type="entry name" value="Glycerol-3-phosphate (1)-acyltransferase"/>
    <property type="match status" value="1"/>
</dbReference>
<dbReference type="RefSeq" id="WP_101895277.1">
    <property type="nucleotide sequence ID" value="NZ_CP022684.1"/>
</dbReference>
<dbReference type="KEGG" id="kak:Kalk_16360"/>
<dbReference type="InterPro" id="IPR002123">
    <property type="entry name" value="Plipid/glycerol_acylTrfase"/>
</dbReference>
<dbReference type="CDD" id="cd07987">
    <property type="entry name" value="LPLAT_MGAT-like"/>
    <property type="match status" value="1"/>
</dbReference>
<evidence type="ECO:0000313" key="2">
    <source>
        <dbReference type="EMBL" id="AUM13902.1"/>
    </source>
</evidence>